<dbReference type="InterPro" id="IPR007269">
    <property type="entry name" value="ICMT_MeTrfase"/>
</dbReference>
<keyword evidence="3 5" id="KW-1133">Transmembrane helix</keyword>
<dbReference type="GO" id="GO:0004671">
    <property type="term" value="F:protein C-terminal S-isoprenylcysteine carboxyl O-methyltransferase activity"/>
    <property type="evidence" value="ECO:0007669"/>
    <property type="project" value="InterPro"/>
</dbReference>
<feature type="transmembrane region" description="Helical" evidence="5">
    <location>
        <begin position="74"/>
        <end position="90"/>
    </location>
</feature>
<dbReference type="Proteomes" id="UP000251558">
    <property type="component" value="Unassembled WGS sequence"/>
</dbReference>
<dbReference type="Pfam" id="PF04140">
    <property type="entry name" value="ICMT"/>
    <property type="match status" value="1"/>
</dbReference>
<dbReference type="PANTHER" id="PTHR43847">
    <property type="entry name" value="BLL3993 PROTEIN"/>
    <property type="match status" value="1"/>
</dbReference>
<feature type="transmembrane region" description="Helical" evidence="5">
    <location>
        <begin position="44"/>
        <end position="62"/>
    </location>
</feature>
<keyword evidence="7" id="KW-1185">Reference proteome</keyword>
<dbReference type="InterPro" id="IPR052527">
    <property type="entry name" value="Metal_cation-efflux_comp"/>
</dbReference>
<evidence type="ECO:0000256" key="4">
    <source>
        <dbReference type="ARBA" id="ARBA00023136"/>
    </source>
</evidence>
<organism evidence="6 7">
    <name type="scientific">Mesorhizobium hawassense</name>
    <dbReference type="NCBI Taxonomy" id="1209954"/>
    <lineage>
        <taxon>Bacteria</taxon>
        <taxon>Pseudomonadati</taxon>
        <taxon>Pseudomonadota</taxon>
        <taxon>Alphaproteobacteria</taxon>
        <taxon>Hyphomicrobiales</taxon>
        <taxon>Phyllobacteriaceae</taxon>
        <taxon>Mesorhizobium</taxon>
    </lineage>
</organism>
<proteinExistence type="predicted"/>
<comment type="caution">
    <text evidence="6">The sequence shown here is derived from an EMBL/GenBank/DDBJ whole genome shotgun (WGS) entry which is preliminary data.</text>
</comment>
<name>A0A330HIA1_9HYPH</name>
<feature type="transmembrane region" description="Helical" evidence="5">
    <location>
        <begin position="102"/>
        <end position="119"/>
    </location>
</feature>
<dbReference type="Gene3D" id="1.20.120.1630">
    <property type="match status" value="1"/>
</dbReference>
<evidence type="ECO:0000256" key="5">
    <source>
        <dbReference type="SAM" id="Phobius"/>
    </source>
</evidence>
<dbReference type="GO" id="GO:0032259">
    <property type="term" value="P:methylation"/>
    <property type="evidence" value="ECO:0007669"/>
    <property type="project" value="UniProtKB-KW"/>
</dbReference>
<feature type="transmembrane region" description="Helical" evidence="5">
    <location>
        <begin position="180"/>
        <end position="205"/>
    </location>
</feature>
<keyword evidence="6" id="KW-0489">Methyltransferase</keyword>
<dbReference type="PANTHER" id="PTHR43847:SF1">
    <property type="entry name" value="BLL3993 PROTEIN"/>
    <property type="match status" value="1"/>
</dbReference>
<dbReference type="RefSeq" id="WP_112099775.1">
    <property type="nucleotide sequence ID" value="NZ_QMBP01000012.1"/>
</dbReference>
<gene>
    <name evidence="6" type="ORF">DPM33_23460</name>
</gene>
<feature type="transmembrane region" description="Helical" evidence="5">
    <location>
        <begin position="126"/>
        <end position="144"/>
    </location>
</feature>
<evidence type="ECO:0000256" key="2">
    <source>
        <dbReference type="ARBA" id="ARBA00022692"/>
    </source>
</evidence>
<protein>
    <submittedName>
        <fullName evidence="6">Isoprenylcysteine carboxylmethyltransferase family protein</fullName>
    </submittedName>
</protein>
<dbReference type="OrthoDB" id="9816156at2"/>
<accession>A0A330HIA1</accession>
<evidence type="ECO:0000313" key="6">
    <source>
        <dbReference type="EMBL" id="RAZ88486.1"/>
    </source>
</evidence>
<comment type="subcellular location">
    <subcellularLocation>
        <location evidence="1">Membrane</location>
        <topology evidence="1">Multi-pass membrane protein</topology>
    </subcellularLocation>
</comment>
<evidence type="ECO:0000256" key="3">
    <source>
        <dbReference type="ARBA" id="ARBA00022989"/>
    </source>
</evidence>
<evidence type="ECO:0000256" key="1">
    <source>
        <dbReference type="ARBA" id="ARBA00004141"/>
    </source>
</evidence>
<dbReference type="EMBL" id="QMBP01000012">
    <property type="protein sequence ID" value="RAZ88486.1"/>
    <property type="molecule type" value="Genomic_DNA"/>
</dbReference>
<reference evidence="6 7" key="1">
    <citation type="submission" date="2018-07" db="EMBL/GenBank/DDBJ databases">
        <title>Diversity of Mesorhizobium strains in Brazil.</title>
        <authorList>
            <person name="Helene L.C.F."/>
            <person name="Dall'Agnol R."/>
            <person name="Delamuta J.R.M."/>
            <person name="Hungria M."/>
        </authorList>
    </citation>
    <scope>NUCLEOTIDE SEQUENCE [LARGE SCALE GENOMIC DNA]</scope>
    <source>
        <strain evidence="6 7">AC99b</strain>
    </source>
</reference>
<dbReference type="AlphaFoldDB" id="A0A330HIA1"/>
<keyword evidence="2 5" id="KW-0812">Transmembrane</keyword>
<keyword evidence="6" id="KW-0808">Transferase</keyword>
<dbReference type="GO" id="GO:0016020">
    <property type="term" value="C:membrane"/>
    <property type="evidence" value="ECO:0007669"/>
    <property type="project" value="UniProtKB-SubCell"/>
</dbReference>
<keyword evidence="4 5" id="KW-0472">Membrane</keyword>
<sequence>MVPDEGTTGVTELAISKSDALPGAETGFWSGLQSSAVLTDLREGLFRFIALAVAAVFIYRGVNNLVIDNGRLNVLMLLISETLTFVWLLLARRPLVRDWSPFTVFISLTAGFGSGLVSLQEGIEIIPLYIAAPLQFLALWMVIWGKMSLGRSFAILPANRGVITGGAYRFVRHPIYAGYLAGHILFLLSSFSVYNFTVYAIITLFQVHRILREERILALTEEYREYLGRVRYRLFPGIF</sequence>
<evidence type="ECO:0000313" key="7">
    <source>
        <dbReference type="Proteomes" id="UP000251558"/>
    </source>
</evidence>